<evidence type="ECO:0000256" key="6">
    <source>
        <dbReference type="ARBA" id="ARBA00023136"/>
    </source>
</evidence>
<keyword evidence="4" id="KW-1133">Transmembrane helix</keyword>
<comment type="caution">
    <text evidence="8">The sequence shown here is derived from an EMBL/GenBank/DDBJ whole genome shotgun (WGS) entry which is preliminary data.</text>
</comment>
<dbReference type="SUPFAM" id="SSF56176">
    <property type="entry name" value="FAD-binding/transporter-associated domain-like"/>
    <property type="match status" value="1"/>
</dbReference>
<keyword evidence="6" id="KW-0472">Membrane</keyword>
<dbReference type="GeneID" id="81402991"/>
<dbReference type="InterPro" id="IPR036318">
    <property type="entry name" value="FAD-bd_PCMH-like_sf"/>
</dbReference>
<dbReference type="GO" id="GO:0005737">
    <property type="term" value="C:cytoplasm"/>
    <property type="evidence" value="ECO:0007669"/>
    <property type="project" value="TreeGrafter"/>
</dbReference>
<dbReference type="PROSITE" id="PS51387">
    <property type="entry name" value="FAD_PCMH"/>
    <property type="match status" value="1"/>
</dbReference>
<evidence type="ECO:0000256" key="5">
    <source>
        <dbReference type="ARBA" id="ARBA00023002"/>
    </source>
</evidence>
<dbReference type="GO" id="GO:0008202">
    <property type="term" value="P:steroid metabolic process"/>
    <property type="evidence" value="ECO:0007669"/>
    <property type="project" value="TreeGrafter"/>
</dbReference>
<dbReference type="AlphaFoldDB" id="A0A9W9H5B7"/>
<protein>
    <recommendedName>
        <fullName evidence="2">Delta(24)-sterol reductase</fullName>
        <ecNumber evidence="2">1.3.1.72</ecNumber>
    </recommendedName>
</protein>
<dbReference type="Proteomes" id="UP001149079">
    <property type="component" value="Unassembled WGS sequence"/>
</dbReference>
<evidence type="ECO:0000256" key="4">
    <source>
        <dbReference type="ARBA" id="ARBA00022989"/>
    </source>
</evidence>
<sequence length="534" mass="60561">MEHSTAVQEISVRVADFHRRQLPFRIYHGATNSTRPSNRSLSNTVSTEALSHVLKVDTDCCTAIVEPNVCMDALLAATQAHGLVPLVVVEFPNISVGGAFSGTSGESSSFREGFFDHTVNWVEIVLGDGQVVKAYNDRVNTHSDPGDKRSDLFWGAASSFGTLGVVTLLEIRLKKAQPLVELQYYVTSNMNEAVRVFQEAGDDPATEYLDGIVYSRSKIVVCAGKQVPQSSNVKPRNFTRRQDDWFYLHVERIAQSKTSDRENSLRMPDAVDYIPLTDYLFRYDRGGFWVARYAFRYFCVPFNFLTRWLLNRFMHTKVMYHALHVSGLARRYIIQDVGVPISTASEFLDWLDRPENFAQYPLWLCPLPPGSAGGLEGQSMNNGKAVDVETQKTHKTQLLNFGIWGPAATIDPAGFVAQNRQLEQKVHNLGGKKWLYAHTYYAEEEFWAIYDKPGYDSLRNKYHAQHLPSLFDKVRVRESDLPGAHRGEFETGWKGSVKRALWDVWPFCGLYGVYKAWRGGDYLLQKETPRQKAD</sequence>
<dbReference type="EMBL" id="JAPQKL010000003">
    <property type="protein sequence ID" value="KAJ5138229.1"/>
    <property type="molecule type" value="Genomic_DNA"/>
</dbReference>
<evidence type="ECO:0000259" key="7">
    <source>
        <dbReference type="PROSITE" id="PS51387"/>
    </source>
</evidence>
<keyword evidence="5" id="KW-0560">Oxidoreductase</keyword>
<organism evidence="8 9">
    <name type="scientific">Penicillium bovifimosum</name>
    <dbReference type="NCBI Taxonomy" id="126998"/>
    <lineage>
        <taxon>Eukaryota</taxon>
        <taxon>Fungi</taxon>
        <taxon>Dikarya</taxon>
        <taxon>Ascomycota</taxon>
        <taxon>Pezizomycotina</taxon>
        <taxon>Eurotiomycetes</taxon>
        <taxon>Eurotiomycetidae</taxon>
        <taxon>Eurotiales</taxon>
        <taxon>Aspergillaceae</taxon>
        <taxon>Penicillium</taxon>
    </lineage>
</organism>
<evidence type="ECO:0000313" key="8">
    <source>
        <dbReference type="EMBL" id="KAJ5138229.1"/>
    </source>
</evidence>
<dbReference type="GO" id="GO:0000246">
    <property type="term" value="F:Delta24(24-1) sterol reductase activity"/>
    <property type="evidence" value="ECO:0007669"/>
    <property type="project" value="TreeGrafter"/>
</dbReference>
<dbReference type="InterPro" id="IPR016169">
    <property type="entry name" value="FAD-bd_PCMH_sub2"/>
</dbReference>
<dbReference type="EC" id="1.3.1.72" evidence="2"/>
<proteinExistence type="predicted"/>
<evidence type="ECO:0000256" key="2">
    <source>
        <dbReference type="ARBA" id="ARBA00012405"/>
    </source>
</evidence>
<evidence type="ECO:0000256" key="3">
    <source>
        <dbReference type="ARBA" id="ARBA00022692"/>
    </source>
</evidence>
<dbReference type="GO" id="GO:0050614">
    <property type="term" value="F:Delta24-sterol reductase activity"/>
    <property type="evidence" value="ECO:0007669"/>
    <property type="project" value="UniProtKB-EC"/>
</dbReference>
<dbReference type="Pfam" id="PF01565">
    <property type="entry name" value="FAD_binding_4"/>
    <property type="match status" value="1"/>
</dbReference>
<comment type="subcellular location">
    <subcellularLocation>
        <location evidence="1">Membrane</location>
        <topology evidence="1">Single-pass membrane protein</topology>
    </subcellularLocation>
</comment>
<dbReference type="Gene3D" id="3.30.465.10">
    <property type="match status" value="1"/>
</dbReference>
<dbReference type="InterPro" id="IPR016166">
    <property type="entry name" value="FAD-bd_PCMH"/>
</dbReference>
<dbReference type="GO" id="GO:0071949">
    <property type="term" value="F:FAD binding"/>
    <property type="evidence" value="ECO:0007669"/>
    <property type="project" value="InterPro"/>
</dbReference>
<dbReference type="InterPro" id="IPR006094">
    <property type="entry name" value="Oxid_FAD_bind_N"/>
</dbReference>
<keyword evidence="9" id="KW-1185">Reference proteome</keyword>
<evidence type="ECO:0000313" key="9">
    <source>
        <dbReference type="Proteomes" id="UP001149079"/>
    </source>
</evidence>
<dbReference type="PANTHER" id="PTHR10801:SF0">
    <property type="entry name" value="DELTA(24)-STEROL REDUCTASE"/>
    <property type="match status" value="1"/>
</dbReference>
<feature type="domain" description="FAD-binding PCMH-type" evidence="7">
    <location>
        <begin position="1"/>
        <end position="176"/>
    </location>
</feature>
<dbReference type="GO" id="GO:0016020">
    <property type="term" value="C:membrane"/>
    <property type="evidence" value="ECO:0007669"/>
    <property type="project" value="UniProtKB-SubCell"/>
</dbReference>
<dbReference type="RefSeq" id="XP_056522878.1">
    <property type="nucleotide sequence ID" value="XM_056663821.1"/>
</dbReference>
<reference evidence="8" key="1">
    <citation type="submission" date="2022-11" db="EMBL/GenBank/DDBJ databases">
        <authorList>
            <person name="Petersen C."/>
        </authorList>
    </citation>
    <scope>NUCLEOTIDE SEQUENCE</scope>
    <source>
        <strain evidence="8">IBT 22155</strain>
    </source>
</reference>
<dbReference type="PANTHER" id="PTHR10801">
    <property type="entry name" value="24-DEHYDROCHOLESTEROL REDUCTASE"/>
    <property type="match status" value="1"/>
</dbReference>
<keyword evidence="3" id="KW-0812">Transmembrane</keyword>
<reference evidence="8" key="2">
    <citation type="journal article" date="2023" name="IMA Fungus">
        <title>Comparative genomic study of the Penicillium genus elucidates a diverse pangenome and 15 lateral gene transfer events.</title>
        <authorList>
            <person name="Petersen C."/>
            <person name="Sorensen T."/>
            <person name="Nielsen M.R."/>
            <person name="Sondergaard T.E."/>
            <person name="Sorensen J.L."/>
            <person name="Fitzpatrick D.A."/>
            <person name="Frisvad J.C."/>
            <person name="Nielsen K.L."/>
        </authorList>
    </citation>
    <scope>NUCLEOTIDE SEQUENCE</scope>
    <source>
        <strain evidence="8">IBT 22155</strain>
    </source>
</reference>
<name>A0A9W9H5B7_9EURO</name>
<gene>
    <name evidence="8" type="ORF">N7515_003077</name>
</gene>
<evidence type="ECO:0000256" key="1">
    <source>
        <dbReference type="ARBA" id="ARBA00004167"/>
    </source>
</evidence>
<accession>A0A9W9H5B7</accession>
<dbReference type="InterPro" id="IPR040165">
    <property type="entry name" value="Diminuto-like"/>
</dbReference>
<dbReference type="OrthoDB" id="415825at2759"/>